<dbReference type="EMBL" id="LSRX01000223">
    <property type="protein sequence ID" value="OLQ03905.1"/>
    <property type="molecule type" value="Genomic_DNA"/>
</dbReference>
<dbReference type="InterPro" id="IPR029071">
    <property type="entry name" value="Ubiquitin-like_domsf"/>
</dbReference>
<organism evidence="1 2">
    <name type="scientific">Symbiodinium microadriaticum</name>
    <name type="common">Dinoflagellate</name>
    <name type="synonym">Zooxanthella microadriatica</name>
    <dbReference type="NCBI Taxonomy" id="2951"/>
    <lineage>
        <taxon>Eukaryota</taxon>
        <taxon>Sar</taxon>
        <taxon>Alveolata</taxon>
        <taxon>Dinophyceae</taxon>
        <taxon>Suessiales</taxon>
        <taxon>Symbiodiniaceae</taxon>
        <taxon>Symbiodinium</taxon>
    </lineage>
</organism>
<name>A0A1Q9E909_SYMMI</name>
<dbReference type="AlphaFoldDB" id="A0A1Q9E909"/>
<dbReference type="Proteomes" id="UP000186817">
    <property type="component" value="Unassembled WGS sequence"/>
</dbReference>
<comment type="caution">
    <text evidence="1">The sequence shown here is derived from an EMBL/GenBank/DDBJ whole genome shotgun (WGS) entry which is preliminary data.</text>
</comment>
<dbReference type="CDD" id="cd17039">
    <property type="entry name" value="Ubl_ubiquitin_like"/>
    <property type="match status" value="1"/>
</dbReference>
<keyword evidence="2" id="KW-1185">Reference proteome</keyword>
<dbReference type="SUPFAM" id="SSF54236">
    <property type="entry name" value="Ubiquitin-like"/>
    <property type="match status" value="1"/>
</dbReference>
<accession>A0A1Q9E909</accession>
<reference evidence="1 2" key="1">
    <citation type="submission" date="2016-02" db="EMBL/GenBank/DDBJ databases">
        <title>Genome analysis of coral dinoflagellate symbionts highlights evolutionary adaptations to a symbiotic lifestyle.</title>
        <authorList>
            <person name="Aranda M."/>
            <person name="Li Y."/>
            <person name="Liew Y.J."/>
            <person name="Baumgarten S."/>
            <person name="Simakov O."/>
            <person name="Wilson M."/>
            <person name="Piel J."/>
            <person name="Ashoor H."/>
            <person name="Bougouffa S."/>
            <person name="Bajic V.B."/>
            <person name="Ryu T."/>
            <person name="Ravasi T."/>
            <person name="Bayer T."/>
            <person name="Micklem G."/>
            <person name="Kim H."/>
            <person name="Bhak J."/>
            <person name="Lajeunesse T.C."/>
            <person name="Voolstra C.R."/>
        </authorList>
    </citation>
    <scope>NUCLEOTIDE SEQUENCE [LARGE SCALE GENOMIC DNA]</scope>
    <source>
        <strain evidence="1 2">CCMP2467</strain>
    </source>
</reference>
<sequence length="403" mass="42802">MFLLVKSLDRLGISGRERRRAVLAQRAGQRQEAHLTRGLGPQAKQRALRQAGNDGEDGAGLLLAVVLYLCCNLDASPASAVQDGEALRGGRSAFCVLTVIRPDATGAPEDTLQVEVPSTASTLEVKNQISELYGIPMESQRLQCTPDPEDECLGDDCAICDIVGDGEAAMPLFLVLTEAAEETVSAPRHSQPRAWEERLIHVEYDLRVVRPEDAGGIAAGKAVQLRLSALTPAIEAQAAAEAALLDSVGQEPAFLSFAGRVIPPDLPIHFAGVGDGDTLVLLAHAVPVIPQDFDPGAQADNDSDSDSFDASILKARRRDAKMGLSRGVLSLYPESVSVGVNHHPCALGAQEPPEDFLESEWQHVPGCLGRCFVGCWRDGGRPPLDSASVIGDSPRCASRIVMG</sequence>
<gene>
    <name evidence="1" type="ORF">AK812_SmicGene13086</name>
</gene>
<dbReference type="OrthoDB" id="10630550at2759"/>
<proteinExistence type="predicted"/>
<evidence type="ECO:0000313" key="1">
    <source>
        <dbReference type="EMBL" id="OLQ03905.1"/>
    </source>
</evidence>
<protein>
    <submittedName>
        <fullName evidence="1">Uncharacterized protein</fullName>
    </submittedName>
</protein>
<evidence type="ECO:0000313" key="2">
    <source>
        <dbReference type="Proteomes" id="UP000186817"/>
    </source>
</evidence>